<evidence type="ECO:0000256" key="2">
    <source>
        <dbReference type="ARBA" id="ARBA00008749"/>
    </source>
</evidence>
<dbReference type="EMBL" id="JAVDSG010000001">
    <property type="protein sequence ID" value="MDR6594273.1"/>
    <property type="molecule type" value="Genomic_DNA"/>
</dbReference>
<evidence type="ECO:0000256" key="7">
    <source>
        <dbReference type="ARBA" id="ARBA00023098"/>
    </source>
</evidence>
<evidence type="ECO:0000313" key="11">
    <source>
        <dbReference type="Proteomes" id="UP001268819"/>
    </source>
</evidence>
<keyword evidence="7" id="KW-0443">Lipid metabolism</keyword>
<evidence type="ECO:0000256" key="3">
    <source>
        <dbReference type="ARBA" id="ARBA00022692"/>
    </source>
</evidence>
<dbReference type="InterPro" id="IPR015876">
    <property type="entry name" value="Acyl-CoA_DS"/>
</dbReference>
<proteinExistence type="inferred from homology"/>
<organism evidence="10 11">
    <name type="scientific">Saccharothrix longispora</name>
    <dbReference type="NCBI Taxonomy" id="33920"/>
    <lineage>
        <taxon>Bacteria</taxon>
        <taxon>Bacillati</taxon>
        <taxon>Actinomycetota</taxon>
        <taxon>Actinomycetes</taxon>
        <taxon>Pseudonocardiales</taxon>
        <taxon>Pseudonocardiaceae</taxon>
        <taxon>Saccharothrix</taxon>
    </lineage>
</organism>
<keyword evidence="3" id="KW-0812">Transmembrane</keyword>
<reference evidence="10 11" key="1">
    <citation type="submission" date="2023-07" db="EMBL/GenBank/DDBJ databases">
        <title>Sequencing the genomes of 1000 actinobacteria strains.</title>
        <authorList>
            <person name="Klenk H.-P."/>
        </authorList>
    </citation>
    <scope>NUCLEOTIDE SEQUENCE [LARGE SCALE GENOMIC DNA]</scope>
    <source>
        <strain evidence="10 11">DSM 43749</strain>
    </source>
</reference>
<gene>
    <name evidence="10" type="ORF">J2S66_002657</name>
</gene>
<name>A0ABU1PUF5_9PSEU</name>
<comment type="subcellular location">
    <subcellularLocation>
        <location evidence="1">Membrane</location>
        <topology evidence="1">Multi-pass membrane protein</topology>
    </subcellularLocation>
</comment>
<evidence type="ECO:0000313" key="10">
    <source>
        <dbReference type="EMBL" id="MDR6594273.1"/>
    </source>
</evidence>
<sequence length="215" mass="23390">MIAKVQSDAPPVDAEAQPVPAKGFWHARMGWVFQRELTNAARFGPDLLADDDIRRVNRWFPALTAVPLLAPALAGGLITWSSSGAPTAFFRAGLLRVAVLHHVTWSVNSICHTIGDRPFAARDRSADFRPPALLSMGDPVDGRVLAQLPPRRPHLRAPRCPTRPGRRLRTADPGLRGARLGHHGPPAEVGTAGPRPQDSHPLTATPRSRRHSTED</sequence>
<keyword evidence="8" id="KW-0472">Membrane</keyword>
<keyword evidence="5" id="KW-1133">Transmembrane helix</keyword>
<evidence type="ECO:0000256" key="1">
    <source>
        <dbReference type="ARBA" id="ARBA00004141"/>
    </source>
</evidence>
<evidence type="ECO:0000256" key="5">
    <source>
        <dbReference type="ARBA" id="ARBA00022989"/>
    </source>
</evidence>
<evidence type="ECO:0000256" key="4">
    <source>
        <dbReference type="ARBA" id="ARBA00022832"/>
    </source>
</evidence>
<dbReference type="Proteomes" id="UP001268819">
    <property type="component" value="Unassembled WGS sequence"/>
</dbReference>
<evidence type="ECO:0000256" key="8">
    <source>
        <dbReference type="ARBA" id="ARBA00023136"/>
    </source>
</evidence>
<dbReference type="PANTHER" id="PTHR11351">
    <property type="entry name" value="ACYL-COA DESATURASE"/>
    <property type="match status" value="1"/>
</dbReference>
<keyword evidence="4" id="KW-0276">Fatty acid metabolism</keyword>
<keyword evidence="6" id="KW-0560">Oxidoreductase</keyword>
<dbReference type="PANTHER" id="PTHR11351:SF3">
    <property type="entry name" value="BLL4393 PROTEIN"/>
    <property type="match status" value="1"/>
</dbReference>
<evidence type="ECO:0000256" key="6">
    <source>
        <dbReference type="ARBA" id="ARBA00023002"/>
    </source>
</evidence>
<comment type="caution">
    <text evidence="10">The sequence shown here is derived from an EMBL/GenBank/DDBJ whole genome shotgun (WGS) entry which is preliminary data.</text>
</comment>
<accession>A0ABU1PUF5</accession>
<evidence type="ECO:0000256" key="9">
    <source>
        <dbReference type="SAM" id="MobiDB-lite"/>
    </source>
</evidence>
<feature type="region of interest" description="Disordered" evidence="9">
    <location>
        <begin position="148"/>
        <end position="215"/>
    </location>
</feature>
<keyword evidence="11" id="KW-1185">Reference proteome</keyword>
<protein>
    <submittedName>
        <fullName evidence="10">Uncharacterized protein</fullName>
    </submittedName>
</protein>
<comment type="similarity">
    <text evidence="2">Belongs to the fatty acid desaturase type 2 family.</text>
</comment>